<proteinExistence type="predicted"/>
<dbReference type="Gramene" id="TuG1812G0200001463.01.T01">
    <property type="protein sequence ID" value="TuG1812G0200001463.01.T01.cds452983"/>
    <property type="gene ID" value="TuG1812G0200001463.01"/>
</dbReference>
<sequence length="425" mass="45329">MKLMCAWFRKQLKDQGRRNTTGRSQGIGCFLGAVDLHRLSKVPSTSHLEEVSLITPCLLSCLEQLLRGLGHVGVMDPRVVELHGVRHLLHLSPGLRSAALDVAPTAGLFFGGRASLVEASHGEASVHDQFAHADLRLRLHTGRSSSGRQWCRADERASLGSDLTRDLLHRRSSSGRQAEWSLGSRALAVVASGLLVFSHLAPTGTDRAPDVPGVSTSSGRQGGGSIRGIEGAGHRRRMAAFSVVDTPDTDGINTGRLGRSSDIRCGRGGVVMGTPSMVDAVAAEFLGGCGGLLGEAVFLEAALEVGVPAGEGLPGLTGGLGKAVLGPVLEHPLEGARGHPRLQREGLGGGQAIVPRRSDEHLAVGATELEHLRRHRWRVLDWIWGSGREASDSSWSRCPHRKRFYSSESSWFLPESDYQLSPVAG</sequence>
<dbReference type="EnsemblPlants" id="TuG1812G0200001463.01.T01">
    <property type="protein sequence ID" value="TuG1812G0200001463.01.T01.cds452983"/>
    <property type="gene ID" value="TuG1812G0200001463.01"/>
</dbReference>
<dbReference type="Proteomes" id="UP000015106">
    <property type="component" value="Chromosome 2"/>
</dbReference>
<reference evidence="2" key="2">
    <citation type="submission" date="2018-03" db="EMBL/GenBank/DDBJ databases">
        <title>The Triticum urartu genome reveals the dynamic nature of wheat genome evolution.</title>
        <authorList>
            <person name="Ling H."/>
            <person name="Ma B."/>
            <person name="Shi X."/>
            <person name="Liu H."/>
            <person name="Dong L."/>
            <person name="Sun H."/>
            <person name="Cao Y."/>
            <person name="Gao Q."/>
            <person name="Zheng S."/>
            <person name="Li Y."/>
            <person name="Yu Y."/>
            <person name="Du H."/>
            <person name="Qi M."/>
            <person name="Li Y."/>
            <person name="Yu H."/>
            <person name="Cui Y."/>
            <person name="Wang N."/>
            <person name="Chen C."/>
            <person name="Wu H."/>
            <person name="Zhao Y."/>
            <person name="Zhang J."/>
            <person name="Li Y."/>
            <person name="Zhou W."/>
            <person name="Zhang B."/>
            <person name="Hu W."/>
            <person name="Eijk M."/>
            <person name="Tang J."/>
            <person name="Witsenboer H."/>
            <person name="Zhao S."/>
            <person name="Li Z."/>
            <person name="Zhang A."/>
            <person name="Wang D."/>
            <person name="Liang C."/>
        </authorList>
    </citation>
    <scope>NUCLEOTIDE SEQUENCE [LARGE SCALE GENOMIC DNA]</scope>
    <source>
        <strain evidence="2">cv. G1812</strain>
    </source>
</reference>
<organism evidence="2 3">
    <name type="scientific">Triticum urartu</name>
    <name type="common">Red wild einkorn</name>
    <name type="synonym">Crithodium urartu</name>
    <dbReference type="NCBI Taxonomy" id="4572"/>
    <lineage>
        <taxon>Eukaryota</taxon>
        <taxon>Viridiplantae</taxon>
        <taxon>Streptophyta</taxon>
        <taxon>Embryophyta</taxon>
        <taxon>Tracheophyta</taxon>
        <taxon>Spermatophyta</taxon>
        <taxon>Magnoliopsida</taxon>
        <taxon>Liliopsida</taxon>
        <taxon>Poales</taxon>
        <taxon>Poaceae</taxon>
        <taxon>BOP clade</taxon>
        <taxon>Pooideae</taxon>
        <taxon>Triticodae</taxon>
        <taxon>Triticeae</taxon>
        <taxon>Triticinae</taxon>
        <taxon>Triticum</taxon>
    </lineage>
</organism>
<evidence type="ECO:0000313" key="3">
    <source>
        <dbReference type="Proteomes" id="UP000015106"/>
    </source>
</evidence>
<protein>
    <submittedName>
        <fullName evidence="2">Uncharacterized protein</fullName>
    </submittedName>
</protein>
<dbReference type="AlphaFoldDB" id="A0A8R7PB19"/>
<gene>
    <name evidence="2" type="primary">LOC125535983</name>
</gene>
<keyword evidence="3" id="KW-1185">Reference proteome</keyword>
<feature type="region of interest" description="Disordered" evidence="1">
    <location>
        <begin position="206"/>
        <end position="229"/>
    </location>
</feature>
<name>A0A8R7PB19_TRIUA</name>
<evidence type="ECO:0000256" key="1">
    <source>
        <dbReference type="SAM" id="MobiDB-lite"/>
    </source>
</evidence>
<evidence type="ECO:0000313" key="2">
    <source>
        <dbReference type="EnsemblPlants" id="TuG1812G0200001463.01.T01.cds452983"/>
    </source>
</evidence>
<reference evidence="3" key="1">
    <citation type="journal article" date="2013" name="Nature">
        <title>Draft genome of the wheat A-genome progenitor Triticum urartu.</title>
        <authorList>
            <person name="Ling H.Q."/>
            <person name="Zhao S."/>
            <person name="Liu D."/>
            <person name="Wang J."/>
            <person name="Sun H."/>
            <person name="Zhang C."/>
            <person name="Fan H."/>
            <person name="Li D."/>
            <person name="Dong L."/>
            <person name="Tao Y."/>
            <person name="Gao C."/>
            <person name="Wu H."/>
            <person name="Li Y."/>
            <person name="Cui Y."/>
            <person name="Guo X."/>
            <person name="Zheng S."/>
            <person name="Wang B."/>
            <person name="Yu K."/>
            <person name="Liang Q."/>
            <person name="Yang W."/>
            <person name="Lou X."/>
            <person name="Chen J."/>
            <person name="Feng M."/>
            <person name="Jian J."/>
            <person name="Zhang X."/>
            <person name="Luo G."/>
            <person name="Jiang Y."/>
            <person name="Liu J."/>
            <person name="Wang Z."/>
            <person name="Sha Y."/>
            <person name="Zhang B."/>
            <person name="Wu H."/>
            <person name="Tang D."/>
            <person name="Shen Q."/>
            <person name="Xue P."/>
            <person name="Zou S."/>
            <person name="Wang X."/>
            <person name="Liu X."/>
            <person name="Wang F."/>
            <person name="Yang Y."/>
            <person name="An X."/>
            <person name="Dong Z."/>
            <person name="Zhang K."/>
            <person name="Zhang X."/>
            <person name="Luo M.C."/>
            <person name="Dvorak J."/>
            <person name="Tong Y."/>
            <person name="Wang J."/>
            <person name="Yang H."/>
            <person name="Li Z."/>
            <person name="Wang D."/>
            <person name="Zhang A."/>
            <person name="Wang J."/>
        </authorList>
    </citation>
    <scope>NUCLEOTIDE SEQUENCE</scope>
    <source>
        <strain evidence="3">cv. G1812</strain>
    </source>
</reference>
<accession>A0A8R7PB19</accession>
<reference evidence="2" key="3">
    <citation type="submission" date="2022-06" db="UniProtKB">
        <authorList>
            <consortium name="EnsemblPlants"/>
        </authorList>
    </citation>
    <scope>IDENTIFICATION</scope>
</reference>